<dbReference type="Pfam" id="PF07034">
    <property type="entry name" value="ORC3_N"/>
    <property type="match status" value="1"/>
</dbReference>
<dbReference type="OrthoDB" id="10265211at2759"/>
<dbReference type="InterPro" id="IPR020795">
    <property type="entry name" value="ORC3"/>
</dbReference>
<dbReference type="CDD" id="cd20704">
    <property type="entry name" value="Orc3"/>
    <property type="match status" value="2"/>
</dbReference>
<dbReference type="GO" id="GO:0005656">
    <property type="term" value="C:nuclear pre-replicative complex"/>
    <property type="evidence" value="ECO:0007669"/>
    <property type="project" value="TreeGrafter"/>
</dbReference>
<gene>
    <name evidence="9" type="primary">ABSGL_11530.1 scaffold 12295</name>
</gene>
<evidence type="ECO:0008006" key="11">
    <source>
        <dbReference type="Google" id="ProtNLM"/>
    </source>
</evidence>
<proteinExistence type="inferred from homology"/>
<dbReference type="GO" id="GO:0003688">
    <property type="term" value="F:DNA replication origin binding"/>
    <property type="evidence" value="ECO:0007669"/>
    <property type="project" value="TreeGrafter"/>
</dbReference>
<name>A0A168QW25_ABSGL</name>
<evidence type="ECO:0000256" key="1">
    <source>
        <dbReference type="ARBA" id="ARBA00004123"/>
    </source>
</evidence>
<dbReference type="InterPro" id="IPR045667">
    <property type="entry name" value="ORC3_N"/>
</dbReference>
<dbReference type="GO" id="GO:0031261">
    <property type="term" value="C:DNA replication preinitiation complex"/>
    <property type="evidence" value="ECO:0007669"/>
    <property type="project" value="TreeGrafter"/>
</dbReference>
<comment type="subcellular location">
    <subcellularLocation>
        <location evidence="1">Nucleus</location>
    </subcellularLocation>
</comment>
<dbReference type="PANTHER" id="PTHR12748:SF0">
    <property type="entry name" value="ORIGIN RECOGNITION COMPLEX SUBUNIT 3"/>
    <property type="match status" value="1"/>
</dbReference>
<evidence type="ECO:0000256" key="5">
    <source>
        <dbReference type="ARBA" id="ARBA00023242"/>
    </source>
</evidence>
<dbReference type="GO" id="GO:0005664">
    <property type="term" value="C:nuclear origin of replication recognition complex"/>
    <property type="evidence" value="ECO:0007669"/>
    <property type="project" value="InterPro"/>
</dbReference>
<keyword evidence="5" id="KW-0539">Nucleus</keyword>
<evidence type="ECO:0000256" key="2">
    <source>
        <dbReference type="ARBA" id="ARBA00010977"/>
    </source>
</evidence>
<feature type="region of interest" description="Disordered" evidence="6">
    <location>
        <begin position="28"/>
        <end position="55"/>
    </location>
</feature>
<dbReference type="Proteomes" id="UP000078561">
    <property type="component" value="Unassembled WGS sequence"/>
</dbReference>
<dbReference type="Pfam" id="PF18137">
    <property type="entry name" value="WHD_ORC"/>
    <property type="match status" value="1"/>
</dbReference>
<evidence type="ECO:0000259" key="7">
    <source>
        <dbReference type="Pfam" id="PF07034"/>
    </source>
</evidence>
<evidence type="ECO:0000256" key="3">
    <source>
        <dbReference type="ARBA" id="ARBA00022705"/>
    </source>
</evidence>
<dbReference type="EMBL" id="LT554468">
    <property type="protein sequence ID" value="SAM05655.1"/>
    <property type="molecule type" value="Genomic_DNA"/>
</dbReference>
<dbReference type="OMA" id="KYAYMHH"/>
<evidence type="ECO:0000259" key="8">
    <source>
        <dbReference type="Pfam" id="PF18137"/>
    </source>
</evidence>
<evidence type="ECO:0000256" key="4">
    <source>
        <dbReference type="ARBA" id="ARBA00023125"/>
    </source>
</evidence>
<reference evidence="9" key="1">
    <citation type="submission" date="2016-04" db="EMBL/GenBank/DDBJ databases">
        <authorList>
            <person name="Evans L.H."/>
            <person name="Alamgir A."/>
            <person name="Owens N."/>
            <person name="Weber N.D."/>
            <person name="Virtaneva K."/>
            <person name="Barbian K."/>
            <person name="Babar A."/>
            <person name="Rosenke K."/>
        </authorList>
    </citation>
    <scope>NUCLEOTIDE SEQUENCE [LARGE SCALE GENOMIC DNA]</scope>
    <source>
        <strain evidence="9">CBS 101.48</strain>
    </source>
</reference>
<keyword evidence="10" id="KW-1185">Reference proteome</keyword>
<sequence length="849" mass="98669">MAYLSAKDEFNSVSEGCFLVLPSSGQANSVKTNKRKRTNQPKLSTQVKRRSSVDTSSIQHDGFQQLFSGAESTQCMLLRQSAYHNLWETTNTIMEDTLRDLNHNVRMQIRHFVDTSDDISASSLIPMPYREIPTALVFAGINTPDHNSQFREIANTVREQQKASSISSNISKPRRHYVSLLSSHNCNSLKSFMSTMIEQFMDHDDSVLTNSDNDPNRKRKMTSKHHTEEEEEDTDQQQQEPSTYQLGGTFIKTKPTKLPSHDLQLLAGWYLETVRQFGDNKKLWPKMVIVLQDFESFDPVLLQDFMTIISEYRIQIPFVFVIGIATSAEILHQSLSKSTICLLRIEKFWLQQSDVWFNRVLDKIFINADYTLKFGARPYKFLLDHFYLYDFSISKVKASMKYALMHHFYSNPLSIFLSLMGKPHQEILTTLNQWSTSDITTADHAAHLRMLRSFRLYIERLIDDTDGEKDLALRQEQQQQNRQLALRLINDDAYLMTHQLAQWLVDLGNYQRRFKRGMALIQFLQLQFPAFTGLGRKTRRLLYLEHLENTQWHKQADTLFWLVNLVRKMEATVLGPFVKQLKVVFEQESGGCNEMDQKWMDQIMAWQEQLDALAQADKDEMAKVKKREKKLEGMMSLSGVPMKNSDNNHHVDSNDLTDGMAATARQTKTSGKVQETALEQLRRKGTVTSKISLEIADWFQSIFSHDLQSYTTMPMYELVYYTHVKLHEKSFAPQPRGSIQTALSQSQYYINCDCCQQEHQDQQLLPSEQDTSLLYKLYLECGRMINLYDWFVAFGCLIERENRPGDHPLNENEIQARFIRSVAELQFLGFIKPTQRRTDHVIRLTWSNI</sequence>
<protein>
    <recommendedName>
        <fullName evidence="11">Origin recognition complex subunit 3</fullName>
    </recommendedName>
</protein>
<organism evidence="9">
    <name type="scientific">Absidia glauca</name>
    <name type="common">Pin mould</name>
    <dbReference type="NCBI Taxonomy" id="4829"/>
    <lineage>
        <taxon>Eukaryota</taxon>
        <taxon>Fungi</taxon>
        <taxon>Fungi incertae sedis</taxon>
        <taxon>Mucoromycota</taxon>
        <taxon>Mucoromycotina</taxon>
        <taxon>Mucoromycetes</taxon>
        <taxon>Mucorales</taxon>
        <taxon>Cunninghamellaceae</taxon>
        <taxon>Absidia</taxon>
    </lineage>
</organism>
<dbReference type="STRING" id="4829.A0A168QW25"/>
<keyword evidence="4" id="KW-0238">DNA-binding</keyword>
<feature type="region of interest" description="Disordered" evidence="6">
    <location>
        <begin position="206"/>
        <end position="242"/>
    </location>
</feature>
<dbReference type="GO" id="GO:0006270">
    <property type="term" value="P:DNA replication initiation"/>
    <property type="evidence" value="ECO:0007669"/>
    <property type="project" value="TreeGrafter"/>
</dbReference>
<dbReference type="InParanoid" id="A0A168QW25"/>
<evidence type="ECO:0000313" key="10">
    <source>
        <dbReference type="Proteomes" id="UP000078561"/>
    </source>
</evidence>
<dbReference type="AlphaFoldDB" id="A0A168QW25"/>
<evidence type="ECO:0000313" key="9">
    <source>
        <dbReference type="EMBL" id="SAM05655.1"/>
    </source>
</evidence>
<comment type="similarity">
    <text evidence="2">Belongs to the ORC3 family.</text>
</comment>
<dbReference type="FunCoup" id="A0A168QW25">
    <property type="interactions" value="457"/>
</dbReference>
<evidence type="ECO:0000256" key="6">
    <source>
        <dbReference type="SAM" id="MobiDB-lite"/>
    </source>
</evidence>
<dbReference type="InterPro" id="IPR040855">
    <property type="entry name" value="ORC_WH_C"/>
</dbReference>
<feature type="domain" description="Origin recognition complex subunit 3 N-terminal" evidence="7">
    <location>
        <begin position="9"/>
        <end position="416"/>
    </location>
</feature>
<feature type="domain" description="Origin recognition complex subunit 3 winged helix C-terminal" evidence="8">
    <location>
        <begin position="736"/>
        <end position="846"/>
    </location>
</feature>
<dbReference type="PANTHER" id="PTHR12748">
    <property type="entry name" value="ORIGIN RECOGNITION COMPLEX SUBUNIT 3"/>
    <property type="match status" value="1"/>
</dbReference>
<keyword evidence="3" id="KW-0235">DNA replication</keyword>
<accession>A0A168QW25</accession>